<feature type="binding site" evidence="5">
    <location>
        <position position="27"/>
    </location>
    <ligand>
        <name>Mg(2+)</name>
        <dbReference type="ChEBI" id="CHEBI:18420"/>
    </ligand>
</feature>
<comment type="cofactor">
    <cofactor evidence="5">
        <name>Mg(2+)</name>
        <dbReference type="ChEBI" id="CHEBI:18420"/>
    </cofactor>
    <text evidence="5">Divalent metal ions. Mg(2+) is the most effective.</text>
</comment>
<dbReference type="EMBL" id="GECZ01023495">
    <property type="protein sequence ID" value="JAS46274.1"/>
    <property type="molecule type" value="Transcribed_RNA"/>
</dbReference>
<dbReference type="GO" id="GO:0046872">
    <property type="term" value="F:metal ion binding"/>
    <property type="evidence" value="ECO:0007669"/>
    <property type="project" value="UniProtKB-KW"/>
</dbReference>
<evidence type="ECO:0000256" key="3">
    <source>
        <dbReference type="PIRSR" id="PIRSR000915-1"/>
    </source>
</evidence>
<evidence type="ECO:0008006" key="10">
    <source>
        <dbReference type="Google" id="ProtNLM"/>
    </source>
</evidence>
<dbReference type="PIRSF" id="PIRSF000915">
    <property type="entry name" value="PGP-type_phosphatase"/>
    <property type="match status" value="1"/>
</dbReference>
<evidence type="ECO:0000256" key="2">
    <source>
        <dbReference type="PIRNR" id="PIRNR000915"/>
    </source>
</evidence>
<keyword evidence="5" id="KW-0479">Metal-binding</keyword>
<evidence type="ECO:0000313" key="8">
    <source>
        <dbReference type="EMBL" id="JAS52951.1"/>
    </source>
</evidence>
<dbReference type="GO" id="GO:0016791">
    <property type="term" value="F:phosphatase activity"/>
    <property type="evidence" value="ECO:0007669"/>
    <property type="project" value="InterPro"/>
</dbReference>
<reference evidence="6" key="1">
    <citation type="submission" date="2015-11" db="EMBL/GenBank/DDBJ databases">
        <title>De novo transcriptome assembly of four potential Pierce s Disease insect vectors from Arizona vineyards.</title>
        <authorList>
            <person name="Tassone E.E."/>
        </authorList>
    </citation>
    <scope>NUCLEOTIDE SEQUENCE</scope>
</reference>
<dbReference type="Pfam" id="PF13242">
    <property type="entry name" value="Hydrolase_like"/>
    <property type="match status" value="1"/>
</dbReference>
<comment type="similarity">
    <text evidence="2">Belongs to the HAD-like hydrolase superfamily.</text>
</comment>
<dbReference type="AlphaFoldDB" id="A0A1B6F837"/>
<feature type="active site" description="Proton donor" evidence="3">
    <location>
        <position position="29"/>
    </location>
</feature>
<dbReference type="NCBIfam" id="TIGR01460">
    <property type="entry name" value="HAD-SF-IIA"/>
    <property type="match status" value="1"/>
</dbReference>
<gene>
    <name evidence="6" type="ORF">g.22501</name>
    <name evidence="7" type="ORF">g.22502</name>
    <name evidence="8" type="ORF">g.22503</name>
    <name evidence="9" type="ORF">g.22504</name>
</gene>
<evidence type="ECO:0000256" key="4">
    <source>
        <dbReference type="PIRSR" id="PIRSR000915-2"/>
    </source>
</evidence>
<dbReference type="GO" id="GO:0005737">
    <property type="term" value="C:cytoplasm"/>
    <property type="evidence" value="ECO:0007669"/>
    <property type="project" value="TreeGrafter"/>
</dbReference>
<organism evidence="6">
    <name type="scientific">Cuerna arida</name>
    <dbReference type="NCBI Taxonomy" id="1464854"/>
    <lineage>
        <taxon>Eukaryota</taxon>
        <taxon>Metazoa</taxon>
        <taxon>Ecdysozoa</taxon>
        <taxon>Arthropoda</taxon>
        <taxon>Hexapoda</taxon>
        <taxon>Insecta</taxon>
        <taxon>Pterygota</taxon>
        <taxon>Neoptera</taxon>
        <taxon>Paraneoptera</taxon>
        <taxon>Hemiptera</taxon>
        <taxon>Auchenorrhyncha</taxon>
        <taxon>Membracoidea</taxon>
        <taxon>Cicadellidae</taxon>
        <taxon>Cicadellinae</taxon>
        <taxon>Proconiini</taxon>
        <taxon>Cuerna</taxon>
    </lineage>
</organism>
<keyword evidence="1 2" id="KW-0378">Hydrolase</keyword>
<feature type="active site" description="Proton donor" evidence="3">
    <location>
        <position position="27"/>
    </location>
</feature>
<accession>A0A1B6F837</accession>
<dbReference type="PANTHER" id="PTHR19288">
    <property type="entry name" value="4-NITROPHENYLPHOSPHATASE-RELATED"/>
    <property type="match status" value="1"/>
</dbReference>
<protein>
    <recommendedName>
        <fullName evidence="10">4-nitrophenylphosphatase</fullName>
    </recommendedName>
</protein>
<name>A0A1B6F837_9HEMI</name>
<keyword evidence="5" id="KW-0460">Magnesium</keyword>
<dbReference type="EMBL" id="GECZ01016818">
    <property type="protein sequence ID" value="JAS52951.1"/>
    <property type="molecule type" value="Transcribed_RNA"/>
</dbReference>
<feature type="binding site" evidence="5">
    <location>
        <position position="29"/>
    </location>
    <ligand>
        <name>Mg(2+)</name>
        <dbReference type="ChEBI" id="CHEBI:18420"/>
    </ligand>
</feature>
<feature type="binding site" evidence="5">
    <location>
        <position position="246"/>
    </location>
    <ligand>
        <name>Mg(2+)</name>
        <dbReference type="ChEBI" id="CHEBI:18420"/>
    </ligand>
</feature>
<sequence>MALKALSSLSSNEYETFLNSFDTVLSDCDGVLWLENEVIKGSPEVINKFKTSGKKIFYVTNNSTKTRDQFLEKFQTLGFNATKEEIVGTAYLTAQYLSSLNFNKKVYIVGSSGVAKELDNVGIRHIGVGPDTMAKSLPDCVDNLNLDPEVGAVVVGYDIHFSVPKMIKATSYLERKGTIFIATNTDERYPFGVGRIVMPGTGAYVAAVQTAAERKPIVMGKPEAYIREYLVNKHKINPSRTLMIGDRCNSDILLGKRCGFQTLLVLTGVTNIEQAKAWKDSADKDENDLVPDYYTNTLGDLLPHL</sequence>
<evidence type="ECO:0000313" key="9">
    <source>
        <dbReference type="EMBL" id="JAS65664.1"/>
    </source>
</evidence>
<proteinExistence type="inferred from homology"/>
<dbReference type="EMBL" id="GECZ01004105">
    <property type="protein sequence ID" value="JAS65664.1"/>
    <property type="molecule type" value="Transcribed_RNA"/>
</dbReference>
<dbReference type="InterPro" id="IPR023214">
    <property type="entry name" value="HAD_sf"/>
</dbReference>
<dbReference type="Pfam" id="PF13344">
    <property type="entry name" value="Hydrolase_6"/>
    <property type="match status" value="1"/>
</dbReference>
<dbReference type="Gene3D" id="3.40.50.1000">
    <property type="entry name" value="HAD superfamily/HAD-like"/>
    <property type="match status" value="2"/>
</dbReference>
<evidence type="ECO:0000256" key="5">
    <source>
        <dbReference type="PIRSR" id="PIRSR000915-3"/>
    </source>
</evidence>
<evidence type="ECO:0000256" key="1">
    <source>
        <dbReference type="ARBA" id="ARBA00022801"/>
    </source>
</evidence>
<dbReference type="SUPFAM" id="SSF56784">
    <property type="entry name" value="HAD-like"/>
    <property type="match status" value="1"/>
</dbReference>
<dbReference type="InterPro" id="IPR006357">
    <property type="entry name" value="HAD-SF_hydro_IIA"/>
</dbReference>
<evidence type="ECO:0000313" key="7">
    <source>
        <dbReference type="EMBL" id="JAS49676.1"/>
    </source>
</evidence>
<evidence type="ECO:0000313" key="6">
    <source>
        <dbReference type="EMBL" id="JAS46274.1"/>
    </source>
</evidence>
<dbReference type="InterPro" id="IPR036412">
    <property type="entry name" value="HAD-like_sf"/>
</dbReference>
<dbReference type="PANTHER" id="PTHR19288:SF93">
    <property type="entry name" value="FI11325P-RELATED"/>
    <property type="match status" value="1"/>
</dbReference>
<dbReference type="NCBIfam" id="TIGR01452">
    <property type="entry name" value="PGP_euk"/>
    <property type="match status" value="1"/>
</dbReference>
<dbReference type="EMBL" id="GECZ01020093">
    <property type="protein sequence ID" value="JAS49676.1"/>
    <property type="molecule type" value="Transcribed_RNA"/>
</dbReference>
<feature type="binding site" evidence="4">
    <location>
        <position position="221"/>
    </location>
    <ligand>
        <name>substrate</name>
    </ligand>
</feature>
<dbReference type="InterPro" id="IPR006349">
    <property type="entry name" value="PGP_euk"/>
</dbReference>